<dbReference type="EMBL" id="PEBX01000125">
    <property type="protein sequence ID" value="PTQ55385.1"/>
    <property type="molecule type" value="Genomic_DNA"/>
</dbReference>
<accession>A0A2R6XY92</accession>
<reference evidence="2" key="1">
    <citation type="journal article" date="2018" name="Sci. Rep.">
        <title>Lignite coal burning seam in the remote Altai Mountains harbors a hydrogen-driven thermophilic microbial community.</title>
        <authorList>
            <person name="Kadnikov V.V."/>
            <person name="Mardanov A.V."/>
            <person name="Ivasenko D.A."/>
            <person name="Antsiferov D.V."/>
            <person name="Beletsky A.V."/>
            <person name="Karnachuk O.V."/>
            <person name="Ravin N.V."/>
        </authorList>
    </citation>
    <scope>NUCLEOTIDE SEQUENCE [LARGE SCALE GENOMIC DNA]</scope>
</reference>
<evidence type="ECO:0000313" key="2">
    <source>
        <dbReference type="Proteomes" id="UP000244338"/>
    </source>
</evidence>
<comment type="caution">
    <text evidence="1">The sequence shown here is derived from an EMBL/GenBank/DDBJ whole genome shotgun (WGS) entry which is preliminary data.</text>
</comment>
<protein>
    <submittedName>
        <fullName evidence="1">Uncharacterized protein</fullName>
    </submittedName>
</protein>
<name>A0A2R6XY92_9BACL</name>
<evidence type="ECO:0000313" key="1">
    <source>
        <dbReference type="EMBL" id="PTQ55385.1"/>
    </source>
</evidence>
<dbReference type="Proteomes" id="UP000244338">
    <property type="component" value="Unassembled WGS sequence"/>
</dbReference>
<dbReference type="AlphaFoldDB" id="A0A2R6XY92"/>
<gene>
    <name evidence="1" type="ORF">BSOLF_2267</name>
</gene>
<proteinExistence type="predicted"/>
<sequence>MFQATLNHGKVLGYQAQEPRLRSHSASETLRIKLLMRSYCLSRALSDAIASITHNAKPKRARILTSPETTEVVQWVVEITLSTNSPKPPPSKPWLS</sequence>
<organism evidence="1 2">
    <name type="scientific">Candidatus Carbonibacillus altaicus</name>
    <dbReference type="NCBI Taxonomy" id="2163959"/>
    <lineage>
        <taxon>Bacteria</taxon>
        <taxon>Bacillati</taxon>
        <taxon>Bacillota</taxon>
        <taxon>Bacilli</taxon>
        <taxon>Bacillales</taxon>
        <taxon>Candidatus Carbonibacillus</taxon>
    </lineage>
</organism>